<reference evidence="2 3" key="1">
    <citation type="submission" date="2015-04" db="EMBL/GenBank/DDBJ databases">
        <title>Lasius niger genome sequencing.</title>
        <authorList>
            <person name="Konorov E.A."/>
            <person name="Nikitin M.A."/>
            <person name="Kirill M.V."/>
            <person name="Chang P."/>
        </authorList>
    </citation>
    <scope>NUCLEOTIDE SEQUENCE [LARGE SCALE GENOMIC DNA]</scope>
    <source>
        <tissue evidence="2">Whole</tissue>
    </source>
</reference>
<accession>A0A0J7MW63</accession>
<dbReference type="PANTHER" id="PTHR47018:SF4">
    <property type="match status" value="1"/>
</dbReference>
<keyword evidence="1" id="KW-0732">Signal</keyword>
<organism evidence="2 3">
    <name type="scientific">Lasius niger</name>
    <name type="common">Black garden ant</name>
    <dbReference type="NCBI Taxonomy" id="67767"/>
    <lineage>
        <taxon>Eukaryota</taxon>
        <taxon>Metazoa</taxon>
        <taxon>Ecdysozoa</taxon>
        <taxon>Arthropoda</taxon>
        <taxon>Hexapoda</taxon>
        <taxon>Insecta</taxon>
        <taxon>Pterygota</taxon>
        <taxon>Neoptera</taxon>
        <taxon>Endopterygota</taxon>
        <taxon>Hymenoptera</taxon>
        <taxon>Apocrita</taxon>
        <taxon>Aculeata</taxon>
        <taxon>Formicoidea</taxon>
        <taxon>Formicidae</taxon>
        <taxon>Formicinae</taxon>
        <taxon>Lasius</taxon>
        <taxon>Lasius</taxon>
    </lineage>
</organism>
<name>A0A0J7MW63_LASNI</name>
<dbReference type="AlphaFoldDB" id="A0A0J7MW63"/>
<dbReference type="EMBL" id="LBMM01015717">
    <property type="protein sequence ID" value="KMQ84700.1"/>
    <property type="molecule type" value="Genomic_DNA"/>
</dbReference>
<protein>
    <submittedName>
        <fullName evidence="2">Uncharacterized protein</fullName>
    </submittedName>
</protein>
<proteinExistence type="predicted"/>
<dbReference type="Proteomes" id="UP000036403">
    <property type="component" value="Unassembled WGS sequence"/>
</dbReference>
<gene>
    <name evidence="2" type="ORF">RF55_17294</name>
</gene>
<dbReference type="PANTHER" id="PTHR47018">
    <property type="entry name" value="CXC DOMAIN-CONTAINING PROTEIN-RELATED"/>
    <property type="match status" value="1"/>
</dbReference>
<evidence type="ECO:0000313" key="3">
    <source>
        <dbReference type="Proteomes" id="UP000036403"/>
    </source>
</evidence>
<sequence length="326" mass="37190">MPSHKTLCIYMRYFLVMILEQALIEGVHSLKEVGCRYHANCNKCFSHIPTGNPIRRPPITDLETVFKNVCHYIEENDECQFTLTELLDEMKAYTPEPETLKSKLLKRYGEKIIIHEKTGRPTLVCFRGNDYEALIDSWYNNKGKTEKEERLRIVRAAAAIVRDDIRKQFYDTTSYPSPHQFLDNAVDDVPESLQLFLSDIMLTGKRGNRESLERKRDSIAHAIISVIRPRSFLSSIQIGVGVFLHHKFGSKLLIDVLSNLGLCISYNNVTLFEASAVVNSEVIKVIKEHAFGQYVFDNADHNVCTLDGLNTFHSMGGICCVTPKDR</sequence>
<evidence type="ECO:0000313" key="2">
    <source>
        <dbReference type="EMBL" id="KMQ84700.1"/>
    </source>
</evidence>
<feature type="chain" id="PRO_5005291043" evidence="1">
    <location>
        <begin position="30"/>
        <end position="326"/>
    </location>
</feature>
<comment type="caution">
    <text evidence="2">The sequence shown here is derived from an EMBL/GenBank/DDBJ whole genome shotgun (WGS) entry which is preliminary data.</text>
</comment>
<dbReference type="PaxDb" id="67767-A0A0J7MW63"/>
<dbReference type="OrthoDB" id="7699940at2759"/>
<keyword evidence="3" id="KW-1185">Reference proteome</keyword>
<feature type="signal peptide" evidence="1">
    <location>
        <begin position="1"/>
        <end position="29"/>
    </location>
</feature>
<evidence type="ECO:0000256" key="1">
    <source>
        <dbReference type="SAM" id="SignalP"/>
    </source>
</evidence>